<dbReference type="NCBIfam" id="TIGR00299">
    <property type="entry name" value="nickel pincer cofactor biosynthesis protein LarC"/>
    <property type="match status" value="1"/>
</dbReference>
<proteinExistence type="inferred from homology"/>
<comment type="similarity">
    <text evidence="2">Belongs to the LarC family.</text>
</comment>
<dbReference type="AlphaFoldDB" id="A0A7C4RU77"/>
<evidence type="ECO:0000313" key="3">
    <source>
        <dbReference type="EMBL" id="HGU34344.1"/>
    </source>
</evidence>
<gene>
    <name evidence="3" type="primary">larC</name>
    <name evidence="3" type="ORF">ENS29_16085</name>
</gene>
<evidence type="ECO:0000256" key="1">
    <source>
        <dbReference type="ARBA" id="ARBA00022596"/>
    </source>
</evidence>
<keyword evidence="2" id="KW-0456">Lyase</keyword>
<dbReference type="EMBL" id="DSUH01000369">
    <property type="protein sequence ID" value="HGU34344.1"/>
    <property type="molecule type" value="Genomic_DNA"/>
</dbReference>
<dbReference type="InterPro" id="IPR002822">
    <property type="entry name" value="Ni_insertion"/>
</dbReference>
<dbReference type="GO" id="GO:0016151">
    <property type="term" value="F:nickel cation binding"/>
    <property type="evidence" value="ECO:0007669"/>
    <property type="project" value="UniProtKB-UniRule"/>
</dbReference>
<accession>A0A7C4RU77</accession>
<comment type="caution">
    <text evidence="3">The sequence shown here is derived from an EMBL/GenBank/DDBJ whole genome shotgun (WGS) entry which is preliminary data.</text>
</comment>
<keyword evidence="1 2" id="KW-0533">Nickel</keyword>
<dbReference type="PANTHER" id="PTHR36566">
    <property type="entry name" value="NICKEL INSERTION PROTEIN-RELATED"/>
    <property type="match status" value="1"/>
</dbReference>
<dbReference type="HAMAP" id="MF_01074">
    <property type="entry name" value="LarC"/>
    <property type="match status" value="1"/>
</dbReference>
<dbReference type="Gene3D" id="3.30.70.1380">
    <property type="entry name" value="Transcriptional regulatory protein pf0864 domain like"/>
    <property type="match status" value="1"/>
</dbReference>
<dbReference type="Pfam" id="PF01969">
    <property type="entry name" value="Ni_insertion"/>
    <property type="match status" value="1"/>
</dbReference>
<dbReference type="GO" id="GO:0016829">
    <property type="term" value="F:lyase activity"/>
    <property type="evidence" value="ECO:0007669"/>
    <property type="project" value="UniProtKB-UniRule"/>
</dbReference>
<name>A0A7C4RU77_9BACT</name>
<sequence>MTLLYVDCSCGAAGDMILAALIDAGAPLEEVRQTIDRLNLPGVELQAYPIRSFGLKAMRAMVSVSKEHHAHRHLHDILSIIDEARLDSFIRETSIAVFRRLAEAESRVHGIPIEDVHFHEIGAVDTIVDIVGSVAAIARIAPKRIVCSALNTGSGSVRCAHGRLPVPAPATAELIRGVPAYGSDIPFELLTPTGAALLTTLADDFGPLPPMRIERIGSGAGTHDIGRPNLLRVFVGTPCSNHEGTNPPAPVGLDADRVAVIETQIDDMTPECIAAVMEHLLAAGVIDAIVLPIHMKKGRPGFWLQVLTQPTDLERIAGMLLEHTTTFGVRWRMENRIKLPREMRSVETCFGPIRMKIGWMDGKTVQTAPEYEDCRLAAQRHHVPIRRVMAEACATFHLTSAPHDVERKADPA</sequence>
<organism evidence="3">
    <name type="scientific">Desulfatirhabdium butyrativorans</name>
    <dbReference type="NCBI Taxonomy" id="340467"/>
    <lineage>
        <taxon>Bacteria</taxon>
        <taxon>Pseudomonadati</taxon>
        <taxon>Thermodesulfobacteriota</taxon>
        <taxon>Desulfobacteria</taxon>
        <taxon>Desulfobacterales</taxon>
        <taxon>Desulfatirhabdiaceae</taxon>
        <taxon>Desulfatirhabdium</taxon>
    </lineage>
</organism>
<protein>
    <recommendedName>
        <fullName evidence="2">Putative nickel insertion protein</fullName>
    </recommendedName>
</protein>
<evidence type="ECO:0000256" key="2">
    <source>
        <dbReference type="HAMAP-Rule" id="MF_01074"/>
    </source>
</evidence>
<reference evidence="3" key="1">
    <citation type="journal article" date="2020" name="mSystems">
        <title>Genome- and Community-Level Interaction Insights into Carbon Utilization and Element Cycling Functions of Hydrothermarchaeota in Hydrothermal Sediment.</title>
        <authorList>
            <person name="Zhou Z."/>
            <person name="Liu Y."/>
            <person name="Xu W."/>
            <person name="Pan J."/>
            <person name="Luo Z.H."/>
            <person name="Li M."/>
        </authorList>
    </citation>
    <scope>NUCLEOTIDE SEQUENCE [LARGE SCALE GENOMIC DNA]</scope>
    <source>
        <strain evidence="3">SpSt-477</strain>
    </source>
</reference>
<dbReference type="PANTHER" id="PTHR36566:SF1">
    <property type="entry name" value="PYRIDINIUM-3,5-BISTHIOCARBOXYLIC ACID MONONUCLEOTIDE NICKEL INSERTION PROTEIN"/>
    <property type="match status" value="1"/>
</dbReference>
<dbReference type="Gene3D" id="3.10.20.300">
    <property type="entry name" value="mk0293 like domain"/>
    <property type="match status" value="1"/>
</dbReference>